<organism evidence="1 2">
    <name type="scientific">Streblomastix strix</name>
    <dbReference type="NCBI Taxonomy" id="222440"/>
    <lineage>
        <taxon>Eukaryota</taxon>
        <taxon>Metamonada</taxon>
        <taxon>Preaxostyla</taxon>
        <taxon>Oxymonadida</taxon>
        <taxon>Streblomastigidae</taxon>
        <taxon>Streblomastix</taxon>
    </lineage>
</organism>
<sequence>MCDLWRRIHTKQQANIRQNRQQKGSFKGQCITGGLSNVMHPVNIAGQDFIKKFWMIRNQPMMFMPYKSILRLADVKLFYKSLILNETMPKGDADSAYWAVSGDEDEGH</sequence>
<evidence type="ECO:0000313" key="2">
    <source>
        <dbReference type="Proteomes" id="UP000324800"/>
    </source>
</evidence>
<proteinExistence type="predicted"/>
<dbReference type="Proteomes" id="UP000324800">
    <property type="component" value="Unassembled WGS sequence"/>
</dbReference>
<gene>
    <name evidence="1" type="ORF">EZS28_005612</name>
</gene>
<accession>A0A5J4WWK0</accession>
<dbReference type="AlphaFoldDB" id="A0A5J4WWK0"/>
<dbReference type="EMBL" id="SNRW01000866">
    <property type="protein sequence ID" value="KAA6398862.1"/>
    <property type="molecule type" value="Genomic_DNA"/>
</dbReference>
<name>A0A5J4WWK0_9EUKA</name>
<reference evidence="1 2" key="1">
    <citation type="submission" date="2019-03" db="EMBL/GenBank/DDBJ databases">
        <title>Single cell metagenomics reveals metabolic interactions within the superorganism composed of flagellate Streblomastix strix and complex community of Bacteroidetes bacteria on its surface.</title>
        <authorList>
            <person name="Treitli S.C."/>
            <person name="Kolisko M."/>
            <person name="Husnik F."/>
            <person name="Keeling P."/>
            <person name="Hampl V."/>
        </authorList>
    </citation>
    <scope>NUCLEOTIDE SEQUENCE [LARGE SCALE GENOMIC DNA]</scope>
    <source>
        <strain evidence="1">ST1C</strain>
    </source>
</reference>
<protein>
    <submittedName>
        <fullName evidence="1">Uncharacterized protein</fullName>
    </submittedName>
</protein>
<comment type="caution">
    <text evidence="1">The sequence shown here is derived from an EMBL/GenBank/DDBJ whole genome shotgun (WGS) entry which is preliminary data.</text>
</comment>
<evidence type="ECO:0000313" key="1">
    <source>
        <dbReference type="EMBL" id="KAA6398862.1"/>
    </source>
</evidence>